<gene>
    <name evidence="1" type="ORF">ATEG_07542</name>
</gene>
<protein>
    <submittedName>
        <fullName evidence="1">Uncharacterized protein</fullName>
    </submittedName>
</protein>
<dbReference type="GO" id="GO:0001228">
    <property type="term" value="F:DNA-binding transcription activator activity, RNA polymerase II-specific"/>
    <property type="evidence" value="ECO:0007669"/>
    <property type="project" value="TreeGrafter"/>
</dbReference>
<dbReference type="VEuPathDB" id="FungiDB:ATEG_07542"/>
<dbReference type="RefSeq" id="XP_001216163.1">
    <property type="nucleotide sequence ID" value="XM_001216163.1"/>
</dbReference>
<dbReference type="InterPro" id="IPR021858">
    <property type="entry name" value="Fun_TF"/>
</dbReference>
<dbReference type="InterPro" id="IPR053157">
    <property type="entry name" value="Sterol_Uptake_Regulator"/>
</dbReference>
<dbReference type="AlphaFoldDB" id="Q0CFJ2"/>
<dbReference type="Proteomes" id="UP000007963">
    <property type="component" value="Unassembled WGS sequence"/>
</dbReference>
<dbReference type="Pfam" id="PF11951">
    <property type="entry name" value="Fungal_trans_2"/>
    <property type="match status" value="1"/>
</dbReference>
<dbReference type="HOGENOM" id="CLU_027371_1_1_1"/>
<proteinExistence type="predicted"/>
<evidence type="ECO:0000313" key="1">
    <source>
        <dbReference type="EMBL" id="EAU31804.1"/>
    </source>
</evidence>
<dbReference type="PANTHER" id="PTHR47784:SF7">
    <property type="entry name" value="ZN(II)2CYS6 TRANSCRIPTION FACTOR (EUROFUNG)"/>
    <property type="match status" value="1"/>
</dbReference>
<dbReference type="GeneID" id="4322865"/>
<organism evidence="1 2">
    <name type="scientific">Aspergillus terreus (strain NIH 2624 / FGSC A1156)</name>
    <dbReference type="NCBI Taxonomy" id="341663"/>
    <lineage>
        <taxon>Eukaryota</taxon>
        <taxon>Fungi</taxon>
        <taxon>Dikarya</taxon>
        <taxon>Ascomycota</taxon>
        <taxon>Pezizomycotina</taxon>
        <taxon>Eurotiomycetes</taxon>
        <taxon>Eurotiomycetidae</taxon>
        <taxon>Eurotiales</taxon>
        <taxon>Aspergillaceae</taxon>
        <taxon>Aspergillus</taxon>
        <taxon>Aspergillus subgen. Circumdati</taxon>
    </lineage>
</organism>
<accession>Q0CFJ2</accession>
<name>Q0CFJ2_ASPTN</name>
<dbReference type="OrthoDB" id="416217at2759"/>
<sequence length="353" mass="39796">MDCVYPSKSKLKPAALSTHDRNSLTSTRQLSDRPFTGDDLRFFHHFLLVARPYLPFGSEDSWTTVVPAYAHECPHLMHAILSLGATHYALTTPAGSQYTPMAIAHRGKALQLLATTLAKGDRCTESDLDGVLATCYTLVFQAYYMNDGLVDFAVFVRGCGTITTQLRARFKRSRMFLIQTQEQVSAMVSPWLPNDPYPDSAFIASCIEDIDQLRSFLRSDGDRAFFRVLRSTYAALHRSMAETFFQLTEVYAVWYTMENQEFMKFVASANHISRALFIHHFTIDTLMRPFMLAIGGRHRPGVHINATVADNWVSAIYGGLPSSMKGLVCRQVDRIRKEKERVRTNLESGSIIG</sequence>
<dbReference type="PANTHER" id="PTHR47784">
    <property type="entry name" value="STEROL UPTAKE CONTROL PROTEIN 2"/>
    <property type="match status" value="1"/>
</dbReference>
<dbReference type="EMBL" id="CH476604">
    <property type="protein sequence ID" value="EAU31804.1"/>
    <property type="molecule type" value="Genomic_DNA"/>
</dbReference>
<dbReference type="STRING" id="341663.Q0CFJ2"/>
<reference evidence="2" key="1">
    <citation type="submission" date="2005-09" db="EMBL/GenBank/DDBJ databases">
        <title>Annotation of the Aspergillus terreus NIH2624 genome.</title>
        <authorList>
            <person name="Birren B.W."/>
            <person name="Lander E.S."/>
            <person name="Galagan J.E."/>
            <person name="Nusbaum C."/>
            <person name="Devon K."/>
            <person name="Henn M."/>
            <person name="Ma L.-J."/>
            <person name="Jaffe D.B."/>
            <person name="Butler J."/>
            <person name="Alvarez P."/>
            <person name="Gnerre S."/>
            <person name="Grabherr M."/>
            <person name="Kleber M."/>
            <person name="Mauceli E.W."/>
            <person name="Brockman W."/>
            <person name="Rounsley S."/>
            <person name="Young S.K."/>
            <person name="LaButti K."/>
            <person name="Pushparaj V."/>
            <person name="DeCaprio D."/>
            <person name="Crawford M."/>
            <person name="Koehrsen M."/>
            <person name="Engels R."/>
            <person name="Montgomery P."/>
            <person name="Pearson M."/>
            <person name="Howarth C."/>
            <person name="Larson L."/>
            <person name="Luoma S."/>
            <person name="White J."/>
            <person name="Alvarado L."/>
            <person name="Kodira C.D."/>
            <person name="Zeng Q."/>
            <person name="Oleary S."/>
            <person name="Yandava C."/>
            <person name="Denning D.W."/>
            <person name="Nierman W.C."/>
            <person name="Milne T."/>
            <person name="Madden K."/>
        </authorList>
    </citation>
    <scope>NUCLEOTIDE SEQUENCE [LARGE SCALE GENOMIC DNA]</scope>
    <source>
        <strain evidence="2">NIH 2624 / FGSC A1156</strain>
    </source>
</reference>
<dbReference type="eggNOG" id="ENOG502SNQY">
    <property type="taxonomic scope" value="Eukaryota"/>
</dbReference>
<dbReference type="OMA" id="IAPANHV"/>
<evidence type="ECO:0000313" key="2">
    <source>
        <dbReference type="Proteomes" id="UP000007963"/>
    </source>
</evidence>